<sequence length="77" mass="8123">MRRKSAHRLFLLTYPAMFVIPAGAASLSIVGGSCADSFRQRVSVRAGLRVAGLHAMLAASFCDGIMIPGGLSEETNL</sequence>
<evidence type="ECO:0000313" key="1">
    <source>
        <dbReference type="EMBL" id="ATZ96336.1"/>
    </source>
</evidence>
<evidence type="ECO:0000313" key="2">
    <source>
        <dbReference type="Proteomes" id="UP000231901"/>
    </source>
</evidence>
<reference evidence="2" key="1">
    <citation type="journal article" date="2018" name="Genome Announc.">
        <title>Complete genome sequence of a Dickeya fangzhongdai type strain causing bleeding canker of pear tree trunks.</title>
        <authorList>
            <person name="Zhao Y."/>
            <person name="Tian Y."/>
            <person name="Li X."/>
            <person name="Hu B."/>
        </authorList>
    </citation>
    <scope>NUCLEOTIDE SEQUENCE [LARGE SCALE GENOMIC DNA]</scope>
    <source>
        <strain evidence="2">DSM 101947</strain>
    </source>
</reference>
<keyword evidence="2" id="KW-1185">Reference proteome</keyword>
<proteinExistence type="predicted"/>
<organism evidence="1 2">
    <name type="scientific">Dickeya fangzhongdai</name>
    <dbReference type="NCBI Taxonomy" id="1778540"/>
    <lineage>
        <taxon>Bacteria</taxon>
        <taxon>Pseudomonadati</taxon>
        <taxon>Pseudomonadota</taxon>
        <taxon>Gammaproteobacteria</taxon>
        <taxon>Enterobacterales</taxon>
        <taxon>Pectobacteriaceae</taxon>
        <taxon>Dickeya</taxon>
    </lineage>
</organism>
<dbReference type="PROSITE" id="PS51257">
    <property type="entry name" value="PROKAR_LIPOPROTEIN"/>
    <property type="match status" value="1"/>
</dbReference>
<accession>A0A2K8QSC8</accession>
<dbReference type="KEGG" id="dfn:CVE23_21600"/>
<gene>
    <name evidence="1" type="ORF">CVE23_21600</name>
</gene>
<dbReference type="Proteomes" id="UP000231901">
    <property type="component" value="Chromosome"/>
</dbReference>
<name>A0A2K8QSC8_9GAMM</name>
<dbReference type="EMBL" id="CP025003">
    <property type="protein sequence ID" value="ATZ96336.1"/>
    <property type="molecule type" value="Genomic_DNA"/>
</dbReference>
<dbReference type="AlphaFoldDB" id="A0A2K8QSC8"/>
<protein>
    <submittedName>
        <fullName evidence="1">Uncharacterized protein</fullName>
    </submittedName>
</protein>